<dbReference type="Gene3D" id="3.40.50.1820">
    <property type="entry name" value="alpha/beta hydrolase"/>
    <property type="match status" value="1"/>
</dbReference>
<dbReference type="RefSeq" id="WP_353422744.1">
    <property type="nucleotide sequence ID" value="NZ_CP117826.1"/>
</dbReference>
<dbReference type="Pfam" id="PF11288">
    <property type="entry name" value="DUF3089"/>
    <property type="match status" value="1"/>
</dbReference>
<dbReference type="InterPro" id="IPR029058">
    <property type="entry name" value="AB_hydrolase_fold"/>
</dbReference>
<protein>
    <submittedName>
        <fullName evidence="1">DUF3089 domain-containing protein</fullName>
    </submittedName>
</protein>
<reference evidence="1" key="1">
    <citation type="submission" date="2023-02" db="EMBL/GenBank/DDBJ databases">
        <title>Gut commensal Christensenella minuta modulates host metabolism via a new class of secondary bile acids.</title>
        <authorList>
            <person name="Liu C."/>
        </authorList>
    </citation>
    <scope>NUCLEOTIDE SEQUENCE</scope>
    <source>
        <strain evidence="1">CA70</strain>
    </source>
</reference>
<proteinExistence type="predicted"/>
<name>A0AAU8A5R8_9FIRM</name>
<dbReference type="InterPro" id="IPR021440">
    <property type="entry name" value="DUF3089"/>
</dbReference>
<dbReference type="EMBL" id="CP117826">
    <property type="protein sequence ID" value="XCC61197.1"/>
    <property type="molecule type" value="Genomic_DNA"/>
</dbReference>
<sequence length="316" mass="37049">MDYSKKGLWAFLPNKKQEKKPVDVFYIYPTIYAHPFQKKRHHMSMKNPVYLWVAKGMAAWQGQLFARHCNFYAPYYRQLGMESFKMPLPEVMRAERMPYEDVRDAFFYYLEHYNEGRPFILAGHSQGSAVLLQLMRMEFSEPALQERLIAAYLIGFSLTRRDFERYPHLHLAQAADDTGVIISYNTTARGLPLMRFIRPDSVCVNPLNWKHDGTYADKSQNDGAVLFQFGKKFKYEVPHYTGAYVDETRGVLMIDDDAAYELYRARWFLKKFLMNRGSLHMLDIALFYKNLERNVQERTAAYLGRLVHSSGPAPEK</sequence>
<organism evidence="1">
    <name type="scientific">Christensenella massiliensis</name>
    <dbReference type="NCBI Taxonomy" id="1805714"/>
    <lineage>
        <taxon>Bacteria</taxon>
        <taxon>Bacillati</taxon>
        <taxon>Bacillota</taxon>
        <taxon>Clostridia</taxon>
        <taxon>Christensenellales</taxon>
        <taxon>Christensenellaceae</taxon>
        <taxon>Christensenella</taxon>
    </lineage>
</organism>
<dbReference type="AlphaFoldDB" id="A0AAU8A5R8"/>
<accession>A0AAU8A5R8</accession>
<gene>
    <name evidence="1" type="ORF">PUP29_06540</name>
</gene>
<evidence type="ECO:0000313" key="1">
    <source>
        <dbReference type="EMBL" id="XCC61197.1"/>
    </source>
</evidence>
<dbReference type="SUPFAM" id="SSF53474">
    <property type="entry name" value="alpha/beta-Hydrolases"/>
    <property type="match status" value="1"/>
</dbReference>